<organism evidence="2 3">
    <name type="scientific">Campylobacter rectus RM3267</name>
    <dbReference type="NCBI Taxonomy" id="553218"/>
    <lineage>
        <taxon>Bacteria</taxon>
        <taxon>Pseudomonadati</taxon>
        <taxon>Campylobacterota</taxon>
        <taxon>Epsilonproteobacteria</taxon>
        <taxon>Campylobacterales</taxon>
        <taxon>Campylobacteraceae</taxon>
        <taxon>Campylobacter</taxon>
    </lineage>
</organism>
<dbReference type="EMBL" id="ACFU01000017">
    <property type="protein sequence ID" value="EEF13580.1"/>
    <property type="molecule type" value="Genomic_DNA"/>
</dbReference>
<sequence>MVLGGAVKEFKRAGKTRSGGGLEARIRRSSRRKAPFSIRDC</sequence>
<dbReference type="AlphaFoldDB" id="B9D327"/>
<keyword evidence="3" id="KW-1185">Reference proteome</keyword>
<name>B9D327_CAMRE</name>
<evidence type="ECO:0000313" key="3">
    <source>
        <dbReference type="Proteomes" id="UP000003082"/>
    </source>
</evidence>
<dbReference type="Proteomes" id="UP000003082">
    <property type="component" value="Unassembled WGS sequence"/>
</dbReference>
<gene>
    <name evidence="2" type="ORF">CAMRE0001_1461</name>
</gene>
<reference evidence="2 3" key="1">
    <citation type="submission" date="2008-08" db="EMBL/GenBank/DDBJ databases">
        <authorList>
            <person name="Madupu R."/>
            <person name="Durkin A.S."/>
            <person name="Torralba M."/>
            <person name="Methe B."/>
            <person name="Sutton G.G."/>
            <person name="Strausberg R.L."/>
            <person name="Nelson K.E."/>
        </authorList>
    </citation>
    <scope>NUCLEOTIDE SEQUENCE [LARGE SCALE GENOMIC DNA]</scope>
    <source>
        <strain evidence="2 3">RM3267</strain>
    </source>
</reference>
<evidence type="ECO:0000256" key="1">
    <source>
        <dbReference type="SAM" id="MobiDB-lite"/>
    </source>
</evidence>
<evidence type="ECO:0000313" key="2">
    <source>
        <dbReference type="EMBL" id="EEF13580.1"/>
    </source>
</evidence>
<accession>B9D327</accession>
<protein>
    <submittedName>
        <fullName evidence="2">Uncharacterized protein</fullName>
    </submittedName>
</protein>
<feature type="region of interest" description="Disordered" evidence="1">
    <location>
        <begin position="1"/>
        <end position="41"/>
    </location>
</feature>
<comment type="caution">
    <text evidence="2">The sequence shown here is derived from an EMBL/GenBank/DDBJ whole genome shotgun (WGS) entry which is preliminary data.</text>
</comment>
<proteinExistence type="predicted"/>
<dbReference type="STRING" id="553218.CAMRE0001_1461"/>